<sequence length="293" mass="31111">MTIAVTGATGVIGGGVFARLAERQEVRLVGRDGSRLSALAGTFPDASVAVAHYGDAAAMESALAGVNTMLLVSAHESPTRRDDHATAVAAAVRAGVGRIVYLSFLGAGPECTFTFGRDHWYTEQEIRESGVAHTFLRDSWYQSMIPAMVDDEGVIRGPAGDGRVSAVAPADVVDSAAEVVEAGAERDPSPYDGETYELTGPAAFTLAEAATQLSDVTGTTIRYAEETIEEAYLSREVYDAPKWEVDGWVTSYAAVATGELSTVTDDVSMLTGRPATSFAQYLHDHPESWARLR</sequence>
<dbReference type="Gene3D" id="3.90.25.10">
    <property type="entry name" value="UDP-galactose 4-epimerase, domain 1"/>
    <property type="match status" value="1"/>
</dbReference>
<evidence type="ECO:0000259" key="1">
    <source>
        <dbReference type="Pfam" id="PF13460"/>
    </source>
</evidence>
<dbReference type="InterPro" id="IPR052718">
    <property type="entry name" value="NmrA-type_oxidoreductase"/>
</dbReference>
<dbReference type="SUPFAM" id="SSF51735">
    <property type="entry name" value="NAD(P)-binding Rossmann-fold domains"/>
    <property type="match status" value="1"/>
</dbReference>
<comment type="caution">
    <text evidence="2">The sequence shown here is derived from an EMBL/GenBank/DDBJ whole genome shotgun (WGS) entry which is preliminary data.</text>
</comment>
<accession>A0A6P2CB49</accession>
<dbReference type="PANTHER" id="PTHR47129">
    <property type="entry name" value="QUINONE OXIDOREDUCTASE 2"/>
    <property type="match status" value="1"/>
</dbReference>
<dbReference type="Pfam" id="PF13460">
    <property type="entry name" value="NAD_binding_10"/>
    <property type="match status" value="1"/>
</dbReference>
<feature type="domain" description="NAD(P)-binding" evidence="1">
    <location>
        <begin position="7"/>
        <end position="180"/>
    </location>
</feature>
<dbReference type="RefSeq" id="WP_010840455.1">
    <property type="nucleotide sequence ID" value="NZ_QRCM01000001.1"/>
</dbReference>
<name>A0A6P2CB49_9NOCA</name>
<dbReference type="AlphaFoldDB" id="A0A6P2CB49"/>
<evidence type="ECO:0000313" key="2">
    <source>
        <dbReference type="EMBL" id="TXG89562.1"/>
    </source>
</evidence>
<dbReference type="Proteomes" id="UP000471120">
    <property type="component" value="Unassembled WGS sequence"/>
</dbReference>
<reference evidence="2 3" key="1">
    <citation type="submission" date="2018-07" db="EMBL/GenBank/DDBJ databases">
        <title>Genome sequence of Rhodococcus rhodnii ATCC 35071 from Rhodnius prolixus.</title>
        <authorList>
            <person name="Patel V."/>
            <person name="Vogel K.J."/>
        </authorList>
    </citation>
    <scope>NUCLEOTIDE SEQUENCE [LARGE SCALE GENOMIC DNA]</scope>
    <source>
        <strain evidence="2 3">ATCC 35071</strain>
    </source>
</reference>
<protein>
    <submittedName>
        <fullName evidence="2">SDR family NAD(P)-dependent oxidoreductase</fullName>
    </submittedName>
</protein>
<dbReference type="PANTHER" id="PTHR47129:SF1">
    <property type="entry name" value="NMRA-LIKE DOMAIN-CONTAINING PROTEIN"/>
    <property type="match status" value="1"/>
</dbReference>
<evidence type="ECO:0000313" key="3">
    <source>
        <dbReference type="Proteomes" id="UP000471120"/>
    </source>
</evidence>
<dbReference type="InterPro" id="IPR016040">
    <property type="entry name" value="NAD(P)-bd_dom"/>
</dbReference>
<proteinExistence type="predicted"/>
<dbReference type="EMBL" id="QRCM01000001">
    <property type="protein sequence ID" value="TXG89562.1"/>
    <property type="molecule type" value="Genomic_DNA"/>
</dbReference>
<dbReference type="Gene3D" id="3.40.50.720">
    <property type="entry name" value="NAD(P)-binding Rossmann-like Domain"/>
    <property type="match status" value="1"/>
</dbReference>
<organism evidence="2 3">
    <name type="scientific">Rhodococcus rhodnii</name>
    <dbReference type="NCBI Taxonomy" id="38312"/>
    <lineage>
        <taxon>Bacteria</taxon>
        <taxon>Bacillati</taxon>
        <taxon>Actinomycetota</taxon>
        <taxon>Actinomycetes</taxon>
        <taxon>Mycobacteriales</taxon>
        <taxon>Nocardiaceae</taxon>
        <taxon>Rhodococcus</taxon>
    </lineage>
</organism>
<dbReference type="InterPro" id="IPR036291">
    <property type="entry name" value="NAD(P)-bd_dom_sf"/>
</dbReference>
<gene>
    <name evidence="2" type="ORF">DW322_04155</name>
</gene>